<dbReference type="SMART" id="SM00387">
    <property type="entry name" value="HATPase_c"/>
    <property type="match status" value="1"/>
</dbReference>
<dbReference type="RefSeq" id="WP_171556961.1">
    <property type="nucleotide sequence ID" value="NZ_JABFCS010000001.1"/>
</dbReference>
<dbReference type="CDD" id="cd17580">
    <property type="entry name" value="REC_2_DhkD-like"/>
    <property type="match status" value="1"/>
</dbReference>
<organism evidence="8 9">
    <name type="scientific">Ramlibacter montanisoli</name>
    <dbReference type="NCBI Taxonomy" id="2732512"/>
    <lineage>
        <taxon>Bacteria</taxon>
        <taxon>Pseudomonadati</taxon>
        <taxon>Pseudomonadota</taxon>
        <taxon>Betaproteobacteria</taxon>
        <taxon>Burkholderiales</taxon>
        <taxon>Comamonadaceae</taxon>
        <taxon>Ramlibacter</taxon>
    </lineage>
</organism>
<comment type="catalytic activity">
    <reaction evidence="1">
        <text>ATP + protein L-histidine = ADP + protein N-phospho-L-histidine.</text>
        <dbReference type="EC" id="2.7.13.3"/>
    </reaction>
</comment>
<dbReference type="InterPro" id="IPR011006">
    <property type="entry name" value="CheY-like_superfamily"/>
</dbReference>
<evidence type="ECO:0000256" key="3">
    <source>
        <dbReference type="ARBA" id="ARBA00022679"/>
    </source>
</evidence>
<dbReference type="GO" id="GO:0000155">
    <property type="term" value="F:phosphorelay sensor kinase activity"/>
    <property type="evidence" value="ECO:0007669"/>
    <property type="project" value="TreeGrafter"/>
</dbReference>
<dbReference type="Pfam" id="PF00072">
    <property type="entry name" value="Response_reg"/>
    <property type="match status" value="1"/>
</dbReference>
<evidence type="ECO:0000256" key="1">
    <source>
        <dbReference type="ARBA" id="ARBA00000085"/>
    </source>
</evidence>
<evidence type="ECO:0000256" key="5">
    <source>
        <dbReference type="PROSITE-ProRule" id="PRU00169"/>
    </source>
</evidence>
<dbReference type="SUPFAM" id="SSF55874">
    <property type="entry name" value="ATPase domain of HSP90 chaperone/DNA topoisomerase II/histidine kinase"/>
    <property type="match status" value="1"/>
</dbReference>
<dbReference type="Proteomes" id="UP000552954">
    <property type="component" value="Unassembled WGS sequence"/>
</dbReference>
<feature type="domain" description="Response regulatory" evidence="7">
    <location>
        <begin position="109"/>
        <end position="225"/>
    </location>
</feature>
<dbReference type="PANTHER" id="PTHR43047:SF72">
    <property type="entry name" value="OSMOSENSING HISTIDINE PROTEIN KINASE SLN1"/>
    <property type="match status" value="1"/>
</dbReference>
<dbReference type="SMART" id="SM00448">
    <property type="entry name" value="REC"/>
    <property type="match status" value="1"/>
</dbReference>
<evidence type="ECO:0000256" key="4">
    <source>
        <dbReference type="ARBA" id="ARBA00022777"/>
    </source>
</evidence>
<dbReference type="InterPro" id="IPR005467">
    <property type="entry name" value="His_kinase_dom"/>
</dbReference>
<evidence type="ECO:0000259" key="7">
    <source>
        <dbReference type="PROSITE" id="PS50110"/>
    </source>
</evidence>
<dbReference type="PROSITE" id="PS50109">
    <property type="entry name" value="HIS_KIN"/>
    <property type="match status" value="1"/>
</dbReference>
<keyword evidence="3" id="KW-0808">Transferase</keyword>
<protein>
    <recommendedName>
        <fullName evidence="2">histidine kinase</fullName>
        <ecNumber evidence="2">2.7.13.3</ecNumber>
    </recommendedName>
</protein>
<dbReference type="EC" id="2.7.13.3" evidence="2"/>
<dbReference type="PANTHER" id="PTHR43047">
    <property type="entry name" value="TWO-COMPONENT HISTIDINE PROTEIN KINASE"/>
    <property type="match status" value="1"/>
</dbReference>
<reference evidence="8 9" key="2">
    <citation type="submission" date="2020-06" db="EMBL/GenBank/DDBJ databases">
        <title>Ramlibacter rhizophilus sp. nov., isolated from rhizosphere soil of national flower Mugunghwa from South Korea.</title>
        <authorList>
            <person name="Zheng-Fei Y."/>
            <person name="Huan T."/>
        </authorList>
    </citation>
    <scope>NUCLEOTIDE SEQUENCE [LARGE SCALE GENOMIC DNA]</scope>
    <source>
        <strain evidence="8 9">B156</strain>
    </source>
</reference>
<dbReference type="EMBL" id="JABFCS010000001">
    <property type="protein sequence ID" value="NNU42617.1"/>
    <property type="molecule type" value="Genomic_DNA"/>
</dbReference>
<keyword evidence="5" id="KW-0597">Phosphoprotein</keyword>
<proteinExistence type="predicted"/>
<sequence length="226" mass="23626">MTLRAGVEDGMLRIEVEDTGIGIPPDLLERVFDRFAQVQQHLERAQGGLGIGLSVVKSLVEMHGGRVAAESAGVGTGSRFVVWLPRAPSLEEGAGEAGRVPAPVATRRKVLVVDDNHDAAETLAMVLELGGHEVLLAHDGHAALELAALHQPSVVFLDIGMPGMSGYDTAGRMRALPGGAQRTLVALTGWGSEGDRAKSLSAGFDLHLTKPVEIGAVDSVLAALPR</sequence>
<name>A0A849K948_9BURK</name>
<dbReference type="InterPro" id="IPR004358">
    <property type="entry name" value="Sig_transdc_His_kin-like_C"/>
</dbReference>
<dbReference type="InterPro" id="IPR036890">
    <property type="entry name" value="HATPase_C_sf"/>
</dbReference>
<feature type="modified residue" description="4-aspartylphosphate" evidence="5">
    <location>
        <position position="158"/>
    </location>
</feature>
<comment type="caution">
    <text evidence="8">The sequence shown here is derived from an EMBL/GenBank/DDBJ whole genome shotgun (WGS) entry which is preliminary data.</text>
</comment>
<dbReference type="PRINTS" id="PR00344">
    <property type="entry name" value="BCTRLSENSOR"/>
</dbReference>
<dbReference type="Gene3D" id="3.30.565.10">
    <property type="entry name" value="Histidine kinase-like ATPase, C-terminal domain"/>
    <property type="match status" value="1"/>
</dbReference>
<evidence type="ECO:0000313" key="9">
    <source>
        <dbReference type="Proteomes" id="UP000552954"/>
    </source>
</evidence>
<gene>
    <name evidence="8" type="ORF">HK415_04705</name>
</gene>
<dbReference type="GO" id="GO:0009927">
    <property type="term" value="F:histidine phosphotransfer kinase activity"/>
    <property type="evidence" value="ECO:0007669"/>
    <property type="project" value="TreeGrafter"/>
</dbReference>
<keyword evidence="4" id="KW-0418">Kinase</keyword>
<dbReference type="SUPFAM" id="SSF52172">
    <property type="entry name" value="CheY-like"/>
    <property type="match status" value="1"/>
</dbReference>
<dbReference type="Pfam" id="PF02518">
    <property type="entry name" value="HATPase_c"/>
    <property type="match status" value="1"/>
</dbReference>
<dbReference type="Gene3D" id="3.40.50.2300">
    <property type="match status" value="1"/>
</dbReference>
<dbReference type="AlphaFoldDB" id="A0A849K948"/>
<reference evidence="8 9" key="1">
    <citation type="submission" date="2020-05" db="EMBL/GenBank/DDBJ databases">
        <authorList>
            <person name="Khan S.A."/>
            <person name="Jeon C.O."/>
            <person name="Chun B.H."/>
        </authorList>
    </citation>
    <scope>NUCLEOTIDE SEQUENCE [LARGE SCALE GENOMIC DNA]</scope>
    <source>
        <strain evidence="8 9">B156</strain>
    </source>
</reference>
<dbReference type="PROSITE" id="PS50110">
    <property type="entry name" value="RESPONSE_REGULATORY"/>
    <property type="match status" value="1"/>
</dbReference>
<evidence type="ECO:0000256" key="2">
    <source>
        <dbReference type="ARBA" id="ARBA00012438"/>
    </source>
</evidence>
<evidence type="ECO:0000259" key="6">
    <source>
        <dbReference type="PROSITE" id="PS50109"/>
    </source>
</evidence>
<feature type="domain" description="Histidine kinase" evidence="6">
    <location>
        <begin position="1"/>
        <end position="88"/>
    </location>
</feature>
<dbReference type="GO" id="GO:0005886">
    <property type="term" value="C:plasma membrane"/>
    <property type="evidence" value="ECO:0007669"/>
    <property type="project" value="TreeGrafter"/>
</dbReference>
<keyword evidence="9" id="KW-1185">Reference proteome</keyword>
<dbReference type="InterPro" id="IPR001789">
    <property type="entry name" value="Sig_transdc_resp-reg_receiver"/>
</dbReference>
<accession>A0A849K948</accession>
<evidence type="ECO:0000313" key="8">
    <source>
        <dbReference type="EMBL" id="NNU42617.1"/>
    </source>
</evidence>
<dbReference type="InterPro" id="IPR003594">
    <property type="entry name" value="HATPase_dom"/>
</dbReference>